<keyword evidence="3" id="KW-1185">Reference proteome</keyword>
<protein>
    <submittedName>
        <fullName evidence="2">Uncharacterized protein</fullName>
    </submittedName>
</protein>
<proteinExistence type="predicted"/>
<gene>
    <name evidence="2" type="ORF">PECUL_23A037016</name>
</gene>
<name>A0AAD1WHB6_PELCU</name>
<feature type="region of interest" description="Disordered" evidence="1">
    <location>
        <begin position="1"/>
        <end position="23"/>
    </location>
</feature>
<accession>A0AAD1WHB6</accession>
<evidence type="ECO:0000313" key="3">
    <source>
        <dbReference type="Proteomes" id="UP001295444"/>
    </source>
</evidence>
<organism evidence="2 3">
    <name type="scientific">Pelobates cultripes</name>
    <name type="common">Western spadefoot toad</name>
    <dbReference type="NCBI Taxonomy" id="61616"/>
    <lineage>
        <taxon>Eukaryota</taxon>
        <taxon>Metazoa</taxon>
        <taxon>Chordata</taxon>
        <taxon>Craniata</taxon>
        <taxon>Vertebrata</taxon>
        <taxon>Euteleostomi</taxon>
        <taxon>Amphibia</taxon>
        <taxon>Batrachia</taxon>
        <taxon>Anura</taxon>
        <taxon>Pelobatoidea</taxon>
        <taxon>Pelobatidae</taxon>
        <taxon>Pelobates</taxon>
    </lineage>
</organism>
<sequence length="76" mass="8385">MPLQFDSLRSDSEKGEPASPAPSWVRLLSEEKAETWSKGVLCLVFRANLLPICGRSRYCGPSEILTIRCEGNGTTK</sequence>
<evidence type="ECO:0000313" key="2">
    <source>
        <dbReference type="EMBL" id="CAH2306278.1"/>
    </source>
</evidence>
<dbReference type="Proteomes" id="UP001295444">
    <property type="component" value="Chromosome 07"/>
</dbReference>
<dbReference type="EMBL" id="OW240918">
    <property type="protein sequence ID" value="CAH2306278.1"/>
    <property type="molecule type" value="Genomic_DNA"/>
</dbReference>
<evidence type="ECO:0000256" key="1">
    <source>
        <dbReference type="SAM" id="MobiDB-lite"/>
    </source>
</evidence>
<dbReference type="AlphaFoldDB" id="A0AAD1WHB6"/>
<reference evidence="2" key="1">
    <citation type="submission" date="2022-03" db="EMBL/GenBank/DDBJ databases">
        <authorList>
            <person name="Alioto T."/>
            <person name="Alioto T."/>
            <person name="Gomez Garrido J."/>
        </authorList>
    </citation>
    <scope>NUCLEOTIDE SEQUENCE</scope>
</reference>